<feature type="coiled-coil region" evidence="1">
    <location>
        <begin position="107"/>
        <end position="141"/>
    </location>
</feature>
<dbReference type="Proteomes" id="UP000824540">
    <property type="component" value="Unassembled WGS sequence"/>
</dbReference>
<organism evidence="3 4">
    <name type="scientific">Albula glossodonta</name>
    <name type="common">roundjaw bonefish</name>
    <dbReference type="NCBI Taxonomy" id="121402"/>
    <lineage>
        <taxon>Eukaryota</taxon>
        <taxon>Metazoa</taxon>
        <taxon>Chordata</taxon>
        <taxon>Craniata</taxon>
        <taxon>Vertebrata</taxon>
        <taxon>Euteleostomi</taxon>
        <taxon>Actinopterygii</taxon>
        <taxon>Neopterygii</taxon>
        <taxon>Teleostei</taxon>
        <taxon>Albuliformes</taxon>
        <taxon>Albulidae</taxon>
        <taxon>Albula</taxon>
    </lineage>
</organism>
<feature type="coiled-coil region" evidence="1">
    <location>
        <begin position="198"/>
        <end position="268"/>
    </location>
</feature>
<feature type="non-terminal residue" evidence="3">
    <location>
        <position position="341"/>
    </location>
</feature>
<dbReference type="AlphaFoldDB" id="A0A8T2MLW6"/>
<comment type="caution">
    <text evidence="3">The sequence shown here is derived from an EMBL/GenBank/DDBJ whole genome shotgun (WGS) entry which is preliminary data.</text>
</comment>
<keyword evidence="1" id="KW-0175">Coiled coil</keyword>
<protein>
    <submittedName>
        <fullName evidence="3">Uncharacterized protein</fullName>
    </submittedName>
</protein>
<reference evidence="3" key="1">
    <citation type="thesis" date="2021" institute="BYU ScholarsArchive" country="Provo, UT, USA">
        <title>Applications of and Algorithms for Genome Assembly and Genomic Analyses with an Emphasis on Marine Teleosts.</title>
        <authorList>
            <person name="Pickett B.D."/>
        </authorList>
    </citation>
    <scope>NUCLEOTIDE SEQUENCE</scope>
    <source>
        <strain evidence="3">HI-2016</strain>
    </source>
</reference>
<dbReference type="OrthoDB" id="8963646at2759"/>
<feature type="region of interest" description="Disordered" evidence="2">
    <location>
        <begin position="152"/>
        <end position="192"/>
    </location>
</feature>
<sequence length="341" mass="38419">GKTSGKSGKSALDGDGKSHEEKQVEEKTDKELEGGASKMAGSNVDELIANVIKEEQSKHEETLKASELKSQQLEGTFVKDNLSSHHNGSTSVPCVRDVTVICASGKIKMLKEDRDAQKNDMLKLQIQISCLQRKLSNLSELCEKKDQIEALKKKQNSVKSGPAGRPLTANRKEITTPQNKVEVSTPPAEQGSQEKLYLEKLQAEEKKTQELIEQIRALQQQDRDAVKDEKSQLEDQAAALQAKLQNMSEQCQLKEQALQQKVAQMESERHYCELKIKELVMANEQKVKNIESENQKTELSYTAEVQDQLPHAVEEERKLYLKKLRDEEKKTQELEGTLLIL</sequence>
<evidence type="ECO:0000313" key="3">
    <source>
        <dbReference type="EMBL" id="KAG9328576.1"/>
    </source>
</evidence>
<name>A0A8T2MLW6_9TELE</name>
<evidence type="ECO:0000256" key="1">
    <source>
        <dbReference type="SAM" id="Coils"/>
    </source>
</evidence>
<evidence type="ECO:0000256" key="2">
    <source>
        <dbReference type="SAM" id="MobiDB-lite"/>
    </source>
</evidence>
<proteinExistence type="predicted"/>
<gene>
    <name evidence="3" type="ORF">JZ751_012935</name>
</gene>
<keyword evidence="4" id="KW-1185">Reference proteome</keyword>
<evidence type="ECO:0000313" key="4">
    <source>
        <dbReference type="Proteomes" id="UP000824540"/>
    </source>
</evidence>
<feature type="region of interest" description="Disordered" evidence="2">
    <location>
        <begin position="1"/>
        <end position="43"/>
    </location>
</feature>
<feature type="compositionally biased region" description="Basic and acidic residues" evidence="2">
    <location>
        <begin position="12"/>
        <end position="33"/>
    </location>
</feature>
<accession>A0A8T2MLW6</accession>
<dbReference type="EMBL" id="JAFBMS010002072">
    <property type="protein sequence ID" value="KAG9328576.1"/>
    <property type="molecule type" value="Genomic_DNA"/>
</dbReference>